<dbReference type="Pfam" id="PF13520">
    <property type="entry name" value="AA_permease_2"/>
    <property type="match status" value="1"/>
</dbReference>
<evidence type="ECO:0000313" key="9">
    <source>
        <dbReference type="Proteomes" id="UP001166286"/>
    </source>
</evidence>
<feature type="transmembrane region" description="Helical" evidence="7">
    <location>
        <begin position="50"/>
        <end position="74"/>
    </location>
</feature>
<accession>A0AA39V6D4</accession>
<feature type="transmembrane region" description="Helical" evidence="7">
    <location>
        <begin position="342"/>
        <end position="367"/>
    </location>
</feature>
<evidence type="ECO:0000256" key="3">
    <source>
        <dbReference type="ARBA" id="ARBA00022692"/>
    </source>
</evidence>
<protein>
    <recommendedName>
        <fullName evidence="10">Amino acid transporter</fullName>
    </recommendedName>
</protein>
<dbReference type="PANTHER" id="PTHR45649:SF1">
    <property type="entry name" value="TRANSPORTER, PUTATIVE (EUROFUNG)-RELATED"/>
    <property type="match status" value="1"/>
</dbReference>
<keyword evidence="3 7" id="KW-0812">Transmembrane</keyword>
<dbReference type="Proteomes" id="UP001166286">
    <property type="component" value="Unassembled WGS sequence"/>
</dbReference>
<evidence type="ECO:0008006" key="10">
    <source>
        <dbReference type="Google" id="ProtNLM"/>
    </source>
</evidence>
<keyword evidence="5 7" id="KW-0472">Membrane</keyword>
<dbReference type="EMBL" id="JAFEKC020000022">
    <property type="protein sequence ID" value="KAK0507870.1"/>
    <property type="molecule type" value="Genomic_DNA"/>
</dbReference>
<organism evidence="8 9">
    <name type="scientific">Cladonia borealis</name>
    <dbReference type="NCBI Taxonomy" id="184061"/>
    <lineage>
        <taxon>Eukaryota</taxon>
        <taxon>Fungi</taxon>
        <taxon>Dikarya</taxon>
        <taxon>Ascomycota</taxon>
        <taxon>Pezizomycotina</taxon>
        <taxon>Lecanoromycetes</taxon>
        <taxon>OSLEUM clade</taxon>
        <taxon>Lecanoromycetidae</taxon>
        <taxon>Lecanorales</taxon>
        <taxon>Lecanorineae</taxon>
        <taxon>Cladoniaceae</taxon>
        <taxon>Cladonia</taxon>
    </lineage>
</organism>
<feature type="transmembrane region" description="Helical" evidence="7">
    <location>
        <begin position="204"/>
        <end position="225"/>
    </location>
</feature>
<dbReference type="Gene3D" id="1.20.1740.10">
    <property type="entry name" value="Amino acid/polyamine transporter I"/>
    <property type="match status" value="1"/>
</dbReference>
<comment type="subcellular location">
    <subcellularLocation>
        <location evidence="1">Membrane</location>
        <topology evidence="1">Multi-pass membrane protein</topology>
    </subcellularLocation>
</comment>
<feature type="transmembrane region" description="Helical" evidence="7">
    <location>
        <begin position="131"/>
        <end position="154"/>
    </location>
</feature>
<sequence length="554" mass="59489">MNGGLELDTIDDKGLQKSPYHSEIEPVTKEERDAQVLARLGKKSVLERRFGFISILGFTCTILITWEGSLILFTTGLTNGGSAGLVYGYLLVWAGTISVFTTMAELASMAPTAGGQYHWVSMLAPPSIKNFMSYIMGWLVICGWQAILAGGGYLAGTMIEALIQLNNADYVPELWHGTLLFWATVLVAVFINTVTSTILPKIEAFILVVHVIGFFAVLIPVVYLAPNKASAHDVFTQFSNGGAWPTQGLSFFVGLVGNVFAMFGCDSAVHMAEEIKNAEVVVPWSMLTTTVLNGALGFGIVIAVLFVTTDVTAALSSPTGLLGYPFMQIFYDATGSKAGASVMIAIIIIMDAAGTIAFLATASRLVWAFARDGGLPGSRFVSKLQPKTAIPWIAVIITSFIACLIGLINIGSATAFNDVISLGVSSLYASYIITESFLLWRRLTGAIRSPTDVANDTGEANQLIWGPFHLPGIFGILVNAFSVIFGIIIFFFSFWPVATPVTAPHMNFSVLMTGSVVLFAIVYYVLVARKTYKGPIVEVTPYQLQHGGSLGMAK</sequence>
<evidence type="ECO:0000256" key="1">
    <source>
        <dbReference type="ARBA" id="ARBA00004141"/>
    </source>
</evidence>
<reference evidence="8" key="1">
    <citation type="submission" date="2023-03" db="EMBL/GenBank/DDBJ databases">
        <title>Complete genome of Cladonia borealis.</title>
        <authorList>
            <person name="Park H."/>
        </authorList>
    </citation>
    <scope>NUCLEOTIDE SEQUENCE</scope>
    <source>
        <strain evidence="8">ANT050790</strain>
    </source>
</reference>
<keyword evidence="9" id="KW-1185">Reference proteome</keyword>
<comment type="caution">
    <text evidence="8">The sequence shown here is derived from an EMBL/GenBank/DDBJ whole genome shotgun (WGS) entry which is preliminary data.</text>
</comment>
<evidence type="ECO:0000256" key="5">
    <source>
        <dbReference type="ARBA" id="ARBA00023136"/>
    </source>
</evidence>
<feature type="transmembrane region" description="Helical" evidence="7">
    <location>
        <begin position="507"/>
        <end position="526"/>
    </location>
</feature>
<feature type="transmembrane region" description="Helical" evidence="7">
    <location>
        <begin position="388"/>
        <end position="408"/>
    </location>
</feature>
<feature type="transmembrane region" description="Helical" evidence="7">
    <location>
        <begin position="174"/>
        <end position="192"/>
    </location>
</feature>
<keyword evidence="4 7" id="KW-1133">Transmembrane helix</keyword>
<feature type="transmembrane region" description="Helical" evidence="7">
    <location>
        <begin position="473"/>
        <end position="495"/>
    </location>
</feature>
<evidence type="ECO:0000256" key="2">
    <source>
        <dbReference type="ARBA" id="ARBA00022448"/>
    </source>
</evidence>
<feature type="compositionally biased region" description="Basic and acidic residues" evidence="6">
    <location>
        <begin position="10"/>
        <end position="23"/>
    </location>
</feature>
<dbReference type="InterPro" id="IPR002293">
    <property type="entry name" value="AA/rel_permease1"/>
</dbReference>
<evidence type="ECO:0000256" key="4">
    <source>
        <dbReference type="ARBA" id="ARBA00022989"/>
    </source>
</evidence>
<evidence type="ECO:0000313" key="8">
    <source>
        <dbReference type="EMBL" id="KAK0507870.1"/>
    </source>
</evidence>
<feature type="transmembrane region" description="Helical" evidence="7">
    <location>
        <begin position="281"/>
        <end position="307"/>
    </location>
</feature>
<feature type="transmembrane region" description="Helical" evidence="7">
    <location>
        <begin position="420"/>
        <end position="440"/>
    </location>
</feature>
<dbReference type="AlphaFoldDB" id="A0AA39V6D4"/>
<proteinExistence type="predicted"/>
<feature type="transmembrane region" description="Helical" evidence="7">
    <location>
        <begin position="249"/>
        <end position="269"/>
    </location>
</feature>
<name>A0AA39V6D4_9LECA</name>
<feature type="region of interest" description="Disordered" evidence="6">
    <location>
        <begin position="1"/>
        <end position="23"/>
    </location>
</feature>
<evidence type="ECO:0000256" key="7">
    <source>
        <dbReference type="SAM" id="Phobius"/>
    </source>
</evidence>
<dbReference type="GO" id="GO:0016020">
    <property type="term" value="C:membrane"/>
    <property type="evidence" value="ECO:0007669"/>
    <property type="project" value="UniProtKB-SubCell"/>
</dbReference>
<dbReference type="GO" id="GO:0022857">
    <property type="term" value="F:transmembrane transporter activity"/>
    <property type="evidence" value="ECO:0007669"/>
    <property type="project" value="InterPro"/>
</dbReference>
<dbReference type="PIRSF" id="PIRSF006060">
    <property type="entry name" value="AA_transporter"/>
    <property type="match status" value="1"/>
</dbReference>
<keyword evidence="2" id="KW-0813">Transport</keyword>
<evidence type="ECO:0000256" key="6">
    <source>
        <dbReference type="SAM" id="MobiDB-lite"/>
    </source>
</evidence>
<dbReference type="PANTHER" id="PTHR45649">
    <property type="entry name" value="AMINO-ACID PERMEASE BAT1"/>
    <property type="match status" value="1"/>
</dbReference>
<feature type="transmembrane region" description="Helical" evidence="7">
    <location>
        <begin position="86"/>
        <end position="110"/>
    </location>
</feature>
<gene>
    <name evidence="8" type="ORF">JMJ35_009759</name>
</gene>